<keyword evidence="1" id="KW-1133">Transmembrane helix</keyword>
<feature type="transmembrane region" description="Helical" evidence="1">
    <location>
        <begin position="64"/>
        <end position="83"/>
    </location>
</feature>
<evidence type="ECO:0000259" key="2">
    <source>
        <dbReference type="Pfam" id="PF05746"/>
    </source>
</evidence>
<evidence type="ECO:0000313" key="3">
    <source>
        <dbReference type="EMBL" id="ARC54649.1"/>
    </source>
</evidence>
<gene>
    <name evidence="3" type="ORF">AOE58_02465</name>
</gene>
<keyword evidence="1" id="KW-0472">Membrane</keyword>
<dbReference type="GO" id="GO:0006420">
    <property type="term" value="P:arginyl-tRNA aminoacylation"/>
    <property type="evidence" value="ECO:0007669"/>
    <property type="project" value="InterPro"/>
</dbReference>
<dbReference type="AlphaFoldDB" id="A0A1V0HP96"/>
<keyword evidence="1" id="KW-0812">Transmembrane</keyword>
<reference evidence="3 4" key="1">
    <citation type="submission" date="2015-10" db="EMBL/GenBank/DDBJ databases">
        <title>Survey of human and primate louse endosymbionts.</title>
        <authorList>
            <person name="Boyd B.M."/>
        </authorList>
    </citation>
    <scope>NUCLEOTIDE SEQUENCE [LARGE SCALE GENOMIC DNA]</scope>
    <source>
        <strain evidence="3 4">HPNA</strain>
    </source>
</reference>
<name>A0A1V0HP96_9ENTR</name>
<feature type="domain" description="DALR anticodon binding" evidence="2">
    <location>
        <begin position="2"/>
        <end position="76"/>
    </location>
</feature>
<accession>A0A1V0HP96</accession>
<evidence type="ECO:0000256" key="1">
    <source>
        <dbReference type="SAM" id="Phobius"/>
    </source>
</evidence>
<keyword evidence="4" id="KW-1185">Reference proteome</keyword>
<dbReference type="InterPro" id="IPR008909">
    <property type="entry name" value="DALR_anticod-bd"/>
</dbReference>
<dbReference type="Proteomes" id="UP000243729">
    <property type="component" value="Chromosome"/>
</dbReference>
<evidence type="ECO:0000313" key="4">
    <source>
        <dbReference type="Proteomes" id="UP000243729"/>
    </source>
</evidence>
<dbReference type="Pfam" id="PF05746">
    <property type="entry name" value="DALR_1"/>
    <property type="match status" value="1"/>
</dbReference>
<sequence length="84" mass="10172">MKSDEEKILVHQMKKVKNEISNYYKIMKYKQCLKLLFNLIDPTENFFEKIVIVHQNLDIRRNRLVLLNKLFILLNSVVNLSFFL</sequence>
<proteinExistence type="predicted"/>
<protein>
    <recommendedName>
        <fullName evidence="2">DALR anticodon binding domain-containing protein</fullName>
    </recommendedName>
</protein>
<organism evidence="3 4">
    <name type="scientific">Candidatus Riesia pthiripubis</name>
    <dbReference type="NCBI Taxonomy" id="428412"/>
    <lineage>
        <taxon>Bacteria</taxon>
        <taxon>Pseudomonadati</taxon>
        <taxon>Pseudomonadota</taxon>
        <taxon>Gammaproteobacteria</taxon>
        <taxon>Enterobacterales</taxon>
        <taxon>Enterobacteriaceae</taxon>
        <taxon>Candidatus Riesia</taxon>
    </lineage>
</organism>
<dbReference type="EMBL" id="CP012846">
    <property type="protein sequence ID" value="ARC54649.1"/>
    <property type="molecule type" value="Genomic_DNA"/>
</dbReference>
<dbReference type="GO" id="GO:0005524">
    <property type="term" value="F:ATP binding"/>
    <property type="evidence" value="ECO:0007669"/>
    <property type="project" value="InterPro"/>
</dbReference>
<dbReference type="GO" id="GO:0004814">
    <property type="term" value="F:arginine-tRNA ligase activity"/>
    <property type="evidence" value="ECO:0007669"/>
    <property type="project" value="InterPro"/>
</dbReference>